<keyword evidence="8" id="KW-1185">Reference proteome</keyword>
<dbReference type="Proteomes" id="UP001193389">
    <property type="component" value="Chromosome"/>
</dbReference>
<dbReference type="KEGG" id="anf:AQPE_3753"/>
<dbReference type="EMBL" id="AP018694">
    <property type="protein sequence ID" value="BBE19567.1"/>
    <property type="molecule type" value="Genomic_DNA"/>
</dbReference>
<evidence type="ECO:0000256" key="4">
    <source>
        <dbReference type="ARBA" id="ARBA00022989"/>
    </source>
</evidence>
<evidence type="ECO:0000256" key="2">
    <source>
        <dbReference type="ARBA" id="ARBA00022475"/>
    </source>
</evidence>
<evidence type="ECO:0000256" key="5">
    <source>
        <dbReference type="ARBA" id="ARBA00023136"/>
    </source>
</evidence>
<dbReference type="InterPro" id="IPR005899">
    <property type="entry name" value="Na_pump_deCOase"/>
</dbReference>
<sequence length="140" mass="15902">MMIQNLCTVLLAIPEEPLKMGHKAADEFVKYDPYGLGMTLIAISIVFSVLAIVYLFFSNISKIYFAFQNKSAKKHTLDKVTTTEIKDLEAEVSAAIGMALYMYNSKQHDMESLKITIQKVAKLYSPWNSKLYMINRPPVK</sequence>
<dbReference type="GO" id="GO:0005886">
    <property type="term" value="C:plasma membrane"/>
    <property type="evidence" value="ECO:0007669"/>
    <property type="project" value="UniProtKB-SubCell"/>
</dbReference>
<evidence type="ECO:0000313" key="7">
    <source>
        <dbReference type="EMBL" id="BBE19567.1"/>
    </source>
</evidence>
<keyword evidence="5 6" id="KW-0472">Membrane</keyword>
<protein>
    <submittedName>
        <fullName evidence="7">Membrane protein associated with methylmalonyl-CoA decarboxylase</fullName>
    </submittedName>
</protein>
<organism evidence="7 8">
    <name type="scientific">Aquipluma nitroreducens</name>
    <dbReference type="NCBI Taxonomy" id="2010828"/>
    <lineage>
        <taxon>Bacteria</taxon>
        <taxon>Pseudomonadati</taxon>
        <taxon>Bacteroidota</taxon>
        <taxon>Bacteroidia</taxon>
        <taxon>Marinilabiliales</taxon>
        <taxon>Prolixibacteraceae</taxon>
        <taxon>Aquipluma</taxon>
    </lineage>
</organism>
<evidence type="ECO:0000256" key="1">
    <source>
        <dbReference type="ARBA" id="ARBA00004236"/>
    </source>
</evidence>
<dbReference type="Pfam" id="PF04277">
    <property type="entry name" value="OAD_gamma"/>
    <property type="match status" value="1"/>
</dbReference>
<evidence type="ECO:0000256" key="3">
    <source>
        <dbReference type="ARBA" id="ARBA00022692"/>
    </source>
</evidence>
<gene>
    <name evidence="7" type="ORF">AQPE_3753</name>
</gene>
<accession>A0A5K7SDP7</accession>
<comment type="subcellular location">
    <subcellularLocation>
        <location evidence="1">Cell membrane</location>
    </subcellularLocation>
</comment>
<dbReference type="AlphaFoldDB" id="A0A5K7SDP7"/>
<keyword evidence="2" id="KW-1003">Cell membrane</keyword>
<name>A0A5K7SDP7_9BACT</name>
<reference evidence="7" key="1">
    <citation type="journal article" date="2020" name="Int. J. Syst. Evol. Microbiol.">
        <title>Aquipluma nitroreducens gen. nov. sp. nov., a novel facultatively anaerobic bacterium isolated from a freshwater lake.</title>
        <authorList>
            <person name="Watanabe M."/>
            <person name="Kojima H."/>
            <person name="Fukui M."/>
        </authorList>
    </citation>
    <scope>NUCLEOTIDE SEQUENCE</scope>
    <source>
        <strain evidence="7">MeG22</strain>
    </source>
</reference>
<dbReference type="RefSeq" id="WP_318347799.1">
    <property type="nucleotide sequence ID" value="NZ_AP018694.1"/>
</dbReference>
<proteinExistence type="predicted"/>
<dbReference type="GO" id="GO:0036376">
    <property type="term" value="P:sodium ion export across plasma membrane"/>
    <property type="evidence" value="ECO:0007669"/>
    <property type="project" value="InterPro"/>
</dbReference>
<keyword evidence="4 6" id="KW-1133">Transmembrane helix</keyword>
<keyword evidence="3 6" id="KW-0812">Transmembrane</keyword>
<evidence type="ECO:0000256" key="6">
    <source>
        <dbReference type="SAM" id="Phobius"/>
    </source>
</evidence>
<dbReference type="GO" id="GO:0015081">
    <property type="term" value="F:sodium ion transmembrane transporter activity"/>
    <property type="evidence" value="ECO:0007669"/>
    <property type="project" value="InterPro"/>
</dbReference>
<feature type="transmembrane region" description="Helical" evidence="6">
    <location>
        <begin position="33"/>
        <end position="57"/>
    </location>
</feature>
<evidence type="ECO:0000313" key="8">
    <source>
        <dbReference type="Proteomes" id="UP001193389"/>
    </source>
</evidence>